<keyword evidence="6 9" id="KW-0472">Membrane</keyword>
<dbReference type="FunFam" id="1.20.58.70:FF:000011">
    <property type="entry name" value="Syntaxin 4"/>
    <property type="match status" value="1"/>
</dbReference>
<dbReference type="SMART" id="SM00397">
    <property type="entry name" value="t_SNARE"/>
    <property type="match status" value="1"/>
</dbReference>
<dbReference type="SUPFAM" id="SSF47661">
    <property type="entry name" value="t-snare proteins"/>
    <property type="match status" value="1"/>
</dbReference>
<dbReference type="GO" id="GO:0005484">
    <property type="term" value="F:SNAP receptor activity"/>
    <property type="evidence" value="ECO:0000318"/>
    <property type="project" value="GO_Central"/>
</dbReference>
<evidence type="ECO:0000256" key="3">
    <source>
        <dbReference type="ARBA" id="ARBA00022448"/>
    </source>
</evidence>
<evidence type="ECO:0000256" key="9">
    <source>
        <dbReference type="SAM" id="Phobius"/>
    </source>
</evidence>
<organism evidence="11 12">
    <name type="scientific">Monosiga brevicollis</name>
    <name type="common">Choanoflagellate</name>
    <dbReference type="NCBI Taxonomy" id="81824"/>
    <lineage>
        <taxon>Eukaryota</taxon>
        <taxon>Choanoflagellata</taxon>
        <taxon>Craspedida</taxon>
        <taxon>Salpingoecidae</taxon>
        <taxon>Monosiga</taxon>
    </lineage>
</organism>
<evidence type="ECO:0000256" key="7">
    <source>
        <dbReference type="RuleBase" id="RU003858"/>
    </source>
</evidence>
<evidence type="ECO:0000259" key="10">
    <source>
        <dbReference type="PROSITE" id="PS50192"/>
    </source>
</evidence>
<dbReference type="EvolutionaryTrace" id="A9UTG5"/>
<dbReference type="PDB" id="2XHE">
    <property type="method" value="X-ray"/>
    <property type="resolution" value="2.80 A"/>
    <property type="chains" value="B=1-279"/>
</dbReference>
<dbReference type="Gene3D" id="1.20.5.110">
    <property type="match status" value="1"/>
</dbReference>
<keyword evidence="8" id="KW-0175">Coiled coil</keyword>
<sequence length="304" mass="34497">MDRLSRLRQMAAENQPAEASDAAGGAEAQIEETSLSAQPEPFMADFFNRVKRIRDNIEDIEQAIEQVAQLHTESLVAVSKEDRDRLNEKLQDTMARISALGNKIRADLKQIEKENKRAQQEGTFEDGTVSTDLRIRQSQHSSLSRKFVKVMTRYNDVQAENKRRYGENVARQCRVVEPSLSDDAIQKVIEHGTEGIFSGMRLEGAEAKLNEIRDRHKDIQQLERSLLELHEMFTDMSTLVASQGEMIDRIEFSVEQSHNYVKKATEQVVQARHYQESARHKMICCISIVVIVVVIVVAIAVSSS</sequence>
<comment type="subcellular location">
    <subcellularLocation>
        <location evidence="1">Membrane</location>
        <topology evidence="1">Single-pass type IV membrane protein</topology>
    </subcellularLocation>
</comment>
<dbReference type="Gene3D" id="1.20.58.70">
    <property type="match status" value="1"/>
</dbReference>
<dbReference type="GO" id="GO:0012505">
    <property type="term" value="C:endomembrane system"/>
    <property type="evidence" value="ECO:0000318"/>
    <property type="project" value="GO_Central"/>
</dbReference>
<dbReference type="InterPro" id="IPR006011">
    <property type="entry name" value="Syntaxin_N"/>
</dbReference>
<dbReference type="GO" id="GO:0006887">
    <property type="term" value="P:exocytosis"/>
    <property type="evidence" value="ECO:0000318"/>
    <property type="project" value="GO_Central"/>
</dbReference>
<proteinExistence type="evidence at protein level"/>
<evidence type="ECO:0000256" key="2">
    <source>
        <dbReference type="ARBA" id="ARBA00009063"/>
    </source>
</evidence>
<dbReference type="GO" id="GO:0006886">
    <property type="term" value="P:intracellular protein transport"/>
    <property type="evidence" value="ECO:0000318"/>
    <property type="project" value="GO_Central"/>
</dbReference>
<dbReference type="RefSeq" id="XP_001743911.1">
    <property type="nucleotide sequence ID" value="XM_001743859.1"/>
</dbReference>
<comment type="similarity">
    <text evidence="2 7">Belongs to the syntaxin family.</text>
</comment>
<evidence type="ECO:0000256" key="4">
    <source>
        <dbReference type="ARBA" id="ARBA00022692"/>
    </source>
</evidence>
<dbReference type="KEGG" id="mbr:MONBRDRAFT_17976"/>
<keyword evidence="13" id="KW-0002">3D-structure</keyword>
<dbReference type="PANTHER" id="PTHR19957">
    <property type="entry name" value="SYNTAXIN"/>
    <property type="match status" value="1"/>
</dbReference>
<protein>
    <recommendedName>
        <fullName evidence="10">t-SNARE coiled-coil homology domain-containing protein</fullName>
    </recommendedName>
</protein>
<evidence type="ECO:0000256" key="6">
    <source>
        <dbReference type="ARBA" id="ARBA00023136"/>
    </source>
</evidence>
<dbReference type="GO" id="GO:0031201">
    <property type="term" value="C:SNARE complex"/>
    <property type="evidence" value="ECO:0000318"/>
    <property type="project" value="GO_Central"/>
</dbReference>
<dbReference type="SMR" id="A9UTG5"/>
<dbReference type="OMA" id="RWICFIL"/>
<dbReference type="Pfam" id="PF00804">
    <property type="entry name" value="Syntaxin"/>
    <property type="match status" value="1"/>
</dbReference>
<dbReference type="SMART" id="SM00503">
    <property type="entry name" value="SynN"/>
    <property type="match status" value="1"/>
</dbReference>
<dbReference type="InterPro" id="IPR006012">
    <property type="entry name" value="Syntaxin/epimorphin_CS"/>
</dbReference>
<keyword evidence="5 9" id="KW-1133">Transmembrane helix</keyword>
<evidence type="ECO:0000256" key="8">
    <source>
        <dbReference type="SAM" id="Coils"/>
    </source>
</evidence>
<dbReference type="PROSITE" id="PS50192">
    <property type="entry name" value="T_SNARE"/>
    <property type="match status" value="1"/>
</dbReference>
<dbReference type="FunFam" id="1.20.5.110:FF:000008">
    <property type="entry name" value="Syntaxin 132"/>
    <property type="match status" value="1"/>
</dbReference>
<dbReference type="GO" id="GO:0006906">
    <property type="term" value="P:vesicle fusion"/>
    <property type="evidence" value="ECO:0000318"/>
    <property type="project" value="GO_Central"/>
</dbReference>
<dbReference type="GO" id="GO:0048278">
    <property type="term" value="P:vesicle docking"/>
    <property type="evidence" value="ECO:0000318"/>
    <property type="project" value="GO_Central"/>
</dbReference>
<keyword evidence="12" id="KW-1185">Reference proteome</keyword>
<feature type="coiled-coil region" evidence="8">
    <location>
        <begin position="43"/>
        <end position="121"/>
    </location>
</feature>
<dbReference type="GO" id="GO:0005886">
    <property type="term" value="C:plasma membrane"/>
    <property type="evidence" value="ECO:0000318"/>
    <property type="project" value="GO_Central"/>
</dbReference>
<dbReference type="FunCoup" id="A9UTG5">
    <property type="interactions" value="933"/>
</dbReference>
<keyword evidence="4 9" id="KW-0812">Transmembrane</keyword>
<dbReference type="Proteomes" id="UP000001357">
    <property type="component" value="Unassembled WGS sequence"/>
</dbReference>
<feature type="transmembrane region" description="Helical" evidence="9">
    <location>
        <begin position="282"/>
        <end position="301"/>
    </location>
</feature>
<dbReference type="InterPro" id="IPR045242">
    <property type="entry name" value="Syntaxin"/>
</dbReference>
<dbReference type="PROSITE" id="PS00914">
    <property type="entry name" value="SYNTAXIN"/>
    <property type="match status" value="1"/>
</dbReference>
<dbReference type="STRING" id="81824.A9UTG5"/>
<reference evidence="13" key="2">
    <citation type="journal article" date="2011" name="Proc. Natl. Acad. Sci. U.S.A.">
        <title>Primordial neurosecretory apparatus identified in the choanoflagellate Monosiga brevicollis.</title>
        <authorList>
            <person name="Burkhardt P."/>
            <person name="Stegmann C.M."/>
            <person name="Cooper B."/>
            <person name="Kloepper T.H."/>
            <person name="Imig C."/>
            <person name="Varoqueaux F."/>
            <person name="Wahl M.C."/>
            <person name="Fasshauer D."/>
        </authorList>
    </citation>
    <scope>X-RAY CRYSTALLOGRAPHY (2.80 ANGSTROMS) OF 1-279</scope>
</reference>
<accession>A9UTG5</accession>
<dbReference type="GO" id="GO:0000149">
    <property type="term" value="F:SNARE binding"/>
    <property type="evidence" value="ECO:0000318"/>
    <property type="project" value="GO_Central"/>
</dbReference>
<name>A9UTG5_MONBE</name>
<keyword evidence="3" id="KW-0813">Transport</keyword>
<evidence type="ECO:0000313" key="11">
    <source>
        <dbReference type="EMBL" id="EDQ91489.1"/>
    </source>
</evidence>
<dbReference type="AlphaFoldDB" id="A9UTG5"/>
<feature type="domain" description="T-SNARE coiled-coil homology" evidence="10">
    <location>
        <begin position="209"/>
        <end position="271"/>
    </location>
</feature>
<dbReference type="eggNOG" id="KOG0810">
    <property type="taxonomic scope" value="Eukaryota"/>
</dbReference>
<dbReference type="InParanoid" id="A9UTG5"/>
<dbReference type="CDD" id="cd00179">
    <property type="entry name" value="SynN"/>
    <property type="match status" value="1"/>
</dbReference>
<dbReference type="PDBsum" id="2XHE"/>
<reference evidence="11 12" key="1">
    <citation type="journal article" date="2008" name="Nature">
        <title>The genome of the choanoflagellate Monosiga brevicollis and the origin of metazoans.</title>
        <authorList>
            <consortium name="JGI Sequencing"/>
            <person name="King N."/>
            <person name="Westbrook M.J."/>
            <person name="Young S.L."/>
            <person name="Kuo A."/>
            <person name="Abedin M."/>
            <person name="Chapman J."/>
            <person name="Fairclough S."/>
            <person name="Hellsten U."/>
            <person name="Isogai Y."/>
            <person name="Letunic I."/>
            <person name="Marr M."/>
            <person name="Pincus D."/>
            <person name="Putnam N."/>
            <person name="Rokas A."/>
            <person name="Wright K.J."/>
            <person name="Zuzow R."/>
            <person name="Dirks W."/>
            <person name="Good M."/>
            <person name="Goodstein D."/>
            <person name="Lemons D."/>
            <person name="Li W."/>
            <person name="Lyons J.B."/>
            <person name="Morris A."/>
            <person name="Nichols S."/>
            <person name="Richter D.J."/>
            <person name="Salamov A."/>
            <person name="Bork P."/>
            <person name="Lim W.A."/>
            <person name="Manning G."/>
            <person name="Miller W.T."/>
            <person name="McGinnis W."/>
            <person name="Shapiro H."/>
            <person name="Tjian R."/>
            <person name="Grigoriev I.V."/>
            <person name="Rokhsar D."/>
        </authorList>
    </citation>
    <scope>NUCLEOTIDE SEQUENCE [LARGE SCALE GENOMIC DNA]</scope>
    <source>
        <strain evidence="12">MX1 / ATCC 50154</strain>
    </source>
</reference>
<dbReference type="Pfam" id="PF05739">
    <property type="entry name" value="SNARE"/>
    <property type="match status" value="1"/>
</dbReference>
<evidence type="ECO:0000256" key="1">
    <source>
        <dbReference type="ARBA" id="ARBA00004211"/>
    </source>
</evidence>
<dbReference type="GeneID" id="5889200"/>
<dbReference type="PANTHER" id="PTHR19957:SF307">
    <property type="entry name" value="PROTEIN SSO1-RELATED"/>
    <property type="match status" value="1"/>
</dbReference>
<evidence type="ECO:0000256" key="5">
    <source>
        <dbReference type="ARBA" id="ARBA00022989"/>
    </source>
</evidence>
<dbReference type="InterPro" id="IPR010989">
    <property type="entry name" value="SNARE"/>
</dbReference>
<dbReference type="CDD" id="cd15848">
    <property type="entry name" value="SNARE_syntaxin1-like"/>
    <property type="match status" value="1"/>
</dbReference>
<evidence type="ECO:0007829" key="13">
    <source>
        <dbReference type="PDB" id="2XHE"/>
    </source>
</evidence>
<dbReference type="InterPro" id="IPR000727">
    <property type="entry name" value="T_SNARE_dom"/>
</dbReference>
<dbReference type="EMBL" id="CH991545">
    <property type="protein sequence ID" value="EDQ91489.1"/>
    <property type="molecule type" value="Genomic_DNA"/>
</dbReference>
<evidence type="ECO:0000313" key="12">
    <source>
        <dbReference type="Proteomes" id="UP000001357"/>
    </source>
</evidence>
<gene>
    <name evidence="11" type="ORF">MONBRDRAFT_17976</name>
</gene>